<sequence length="206" mass="24000">MKYCLLLLFLFATTAPLRAAALVEGRIYLKNGSVVECTGDDRLQLPQKSGKLKIFRDAFRKTKTKDVLPAGDIDSVICWHAKTPEHVRKLVWASDPGWMWVYVETPHIRACIYSKKGYCVDTNGGMLVRQRSGWFSSSRVAYFLQKHDESEFQNIGSTYRRSKDVFRERIARYIDDDPELAERIRRSNAYRDKTILMLRDYDPTKY</sequence>
<evidence type="ECO:0000313" key="2">
    <source>
        <dbReference type="EMBL" id="MBC5615652.1"/>
    </source>
</evidence>
<dbReference type="Proteomes" id="UP000636891">
    <property type="component" value="Unassembled WGS sequence"/>
</dbReference>
<protein>
    <recommendedName>
        <fullName evidence="4">DUF4468 domain-containing protein</fullName>
    </recommendedName>
</protein>
<evidence type="ECO:0000256" key="1">
    <source>
        <dbReference type="SAM" id="SignalP"/>
    </source>
</evidence>
<proteinExistence type="predicted"/>
<feature type="signal peptide" evidence="1">
    <location>
        <begin position="1"/>
        <end position="19"/>
    </location>
</feature>
<gene>
    <name evidence="2" type="ORF">H8S08_01280</name>
</gene>
<keyword evidence="3" id="KW-1185">Reference proteome</keyword>
<evidence type="ECO:0008006" key="4">
    <source>
        <dbReference type="Google" id="ProtNLM"/>
    </source>
</evidence>
<name>A0ABR7CJ28_9BACT</name>
<feature type="chain" id="PRO_5046621531" description="DUF4468 domain-containing protein" evidence="1">
    <location>
        <begin position="20"/>
        <end position="206"/>
    </location>
</feature>
<keyword evidence="1" id="KW-0732">Signal</keyword>
<dbReference type="EMBL" id="JACOOK010000001">
    <property type="protein sequence ID" value="MBC5615652.1"/>
    <property type="molecule type" value="Genomic_DNA"/>
</dbReference>
<reference evidence="2 3" key="1">
    <citation type="submission" date="2020-08" db="EMBL/GenBank/DDBJ databases">
        <title>Genome public.</title>
        <authorList>
            <person name="Liu C."/>
            <person name="Sun Q."/>
        </authorList>
    </citation>
    <scope>NUCLEOTIDE SEQUENCE [LARGE SCALE GENOMIC DNA]</scope>
    <source>
        <strain evidence="2 3">New-7</strain>
    </source>
</reference>
<comment type="caution">
    <text evidence="2">The sequence shown here is derived from an EMBL/GenBank/DDBJ whole genome shotgun (WGS) entry which is preliminary data.</text>
</comment>
<accession>A0ABR7CJ28</accession>
<organism evidence="2 3">
    <name type="scientific">Alistipes hominis</name>
    <dbReference type="NCBI Taxonomy" id="2763015"/>
    <lineage>
        <taxon>Bacteria</taxon>
        <taxon>Pseudomonadati</taxon>
        <taxon>Bacteroidota</taxon>
        <taxon>Bacteroidia</taxon>
        <taxon>Bacteroidales</taxon>
        <taxon>Rikenellaceae</taxon>
        <taxon>Alistipes</taxon>
    </lineage>
</organism>
<evidence type="ECO:0000313" key="3">
    <source>
        <dbReference type="Proteomes" id="UP000636891"/>
    </source>
</evidence>